<gene>
    <name evidence="3" type="primary">dsbG</name>
    <name evidence="3" type="ORF">FWJ25_18995</name>
</gene>
<evidence type="ECO:0000259" key="2">
    <source>
        <dbReference type="Pfam" id="PF13098"/>
    </source>
</evidence>
<keyword evidence="4" id="KW-1185">Reference proteome</keyword>
<evidence type="ECO:0000313" key="3">
    <source>
        <dbReference type="EMBL" id="KAA1170395.1"/>
    </source>
</evidence>
<reference evidence="3 4" key="1">
    <citation type="submission" date="2019-08" db="EMBL/GenBank/DDBJ databases">
        <title>Marinobacter ZYF650 sp. nov., a marine bacterium isolated from seawater of the Mariana trench.</title>
        <authorList>
            <person name="Ahmad W."/>
        </authorList>
    </citation>
    <scope>NUCLEOTIDE SEQUENCE [LARGE SCALE GENOMIC DNA]</scope>
    <source>
        <strain evidence="3 4">ZYF650</strain>
    </source>
</reference>
<feature type="signal peptide" evidence="1">
    <location>
        <begin position="1"/>
        <end position="24"/>
    </location>
</feature>
<dbReference type="PANTHER" id="PTHR35272:SF4">
    <property type="entry name" value="THIOL:DISULFIDE INTERCHANGE PROTEIN DSBG"/>
    <property type="match status" value="1"/>
</dbReference>
<comment type="caution">
    <text evidence="3">The sequence shown here is derived from an EMBL/GenBank/DDBJ whole genome shotgun (WGS) entry which is preliminary data.</text>
</comment>
<comment type="similarity">
    <text evidence="1">Belongs to the thioredoxin family. DsbC subfamily.</text>
</comment>
<feature type="domain" description="Thioredoxin-like fold" evidence="2">
    <location>
        <begin position="121"/>
        <end position="252"/>
    </location>
</feature>
<dbReference type="Pfam" id="PF13098">
    <property type="entry name" value="Thioredoxin_2"/>
    <property type="match status" value="1"/>
</dbReference>
<name>A0A5B0V856_9GAMM</name>
<dbReference type="InterPro" id="IPR051470">
    <property type="entry name" value="Thiol:disulfide_interchange"/>
</dbReference>
<proteinExistence type="inferred from homology"/>
<keyword evidence="1" id="KW-0732">Signal</keyword>
<sequence>MVKTSFGLSALISAAFLYSATAHATGGHPDIIKQVTDRGLKVVSSFKAIDGMTGYVFNSQGSPVTIYVTRDGEHAFVGTLIDKNGTNLSAPKVQELFIDAKNQQAWNRLEDSHWIQDGDPNAETVVYAFVDPNCPYCHRFRMAALPWLNAGKVQIRHILVGVLAHDSVAKASTILGSKNPHGPLIKNFETFRSGGIVPVHDVSERGKAAVEANNRLMSELGISATPGIYYKDGRGYVNMRLGLPPESEFKKIMNP</sequence>
<dbReference type="InterPro" id="IPR036249">
    <property type="entry name" value="Thioredoxin-like_sf"/>
</dbReference>
<protein>
    <recommendedName>
        <fullName evidence="1">Thiol:disulfide interchange protein</fullName>
    </recommendedName>
</protein>
<dbReference type="EMBL" id="VTUU01000019">
    <property type="protein sequence ID" value="KAA1170395.1"/>
    <property type="molecule type" value="Genomic_DNA"/>
</dbReference>
<keyword evidence="1" id="KW-0676">Redox-active center</keyword>
<organism evidence="3 4">
    <name type="scientific">Marinobacter salinexigens</name>
    <dbReference type="NCBI Taxonomy" id="2919747"/>
    <lineage>
        <taxon>Bacteria</taxon>
        <taxon>Pseudomonadati</taxon>
        <taxon>Pseudomonadota</taxon>
        <taxon>Gammaproteobacteria</taxon>
        <taxon>Pseudomonadales</taxon>
        <taxon>Marinobacteraceae</taxon>
        <taxon>Marinobacter</taxon>
    </lineage>
</organism>
<comment type="function">
    <text evidence="1">Required for disulfide bond formation in some periplasmic proteins. Acts by transferring its disulfide bond to other proteins and is reduced in the process.</text>
</comment>
<feature type="chain" id="PRO_5023035543" description="Thiol:disulfide interchange protein" evidence="1">
    <location>
        <begin position="25"/>
        <end position="255"/>
    </location>
</feature>
<dbReference type="SUPFAM" id="SSF52833">
    <property type="entry name" value="Thioredoxin-like"/>
    <property type="match status" value="1"/>
</dbReference>
<accession>A0A5B0V856</accession>
<dbReference type="InterPro" id="IPR012336">
    <property type="entry name" value="Thioredoxin-like_fold"/>
</dbReference>
<dbReference type="PANTHER" id="PTHR35272">
    <property type="entry name" value="THIOL:DISULFIDE INTERCHANGE PROTEIN DSBC-RELATED"/>
    <property type="match status" value="1"/>
</dbReference>
<dbReference type="Proteomes" id="UP000323161">
    <property type="component" value="Unassembled WGS sequence"/>
</dbReference>
<keyword evidence="1" id="KW-0574">Periplasm</keyword>
<dbReference type="GO" id="GO:0042597">
    <property type="term" value="C:periplasmic space"/>
    <property type="evidence" value="ECO:0007669"/>
    <property type="project" value="UniProtKB-SubCell"/>
</dbReference>
<dbReference type="InterPro" id="IPR009094">
    <property type="entry name" value="DiS-bond_isomerase_DsbC/G_N_sf"/>
</dbReference>
<evidence type="ECO:0000256" key="1">
    <source>
        <dbReference type="RuleBase" id="RU364038"/>
    </source>
</evidence>
<dbReference type="Gene3D" id="3.40.30.10">
    <property type="entry name" value="Glutaredoxin"/>
    <property type="match status" value="1"/>
</dbReference>
<dbReference type="RefSeq" id="WP_149601835.1">
    <property type="nucleotide sequence ID" value="NZ_VTUU01000019.1"/>
</dbReference>
<dbReference type="Gene3D" id="3.10.450.70">
    <property type="entry name" value="Disulphide bond isomerase, DsbC/G, N-terminal"/>
    <property type="match status" value="1"/>
</dbReference>
<comment type="subcellular location">
    <subcellularLocation>
        <location evidence="1">Periplasm</location>
    </subcellularLocation>
</comment>
<evidence type="ECO:0000313" key="4">
    <source>
        <dbReference type="Proteomes" id="UP000323161"/>
    </source>
</evidence>
<dbReference type="InterPro" id="IPR033954">
    <property type="entry name" value="DiS-bond_Isoase_DsbC/G"/>
</dbReference>
<dbReference type="NCBIfam" id="NF008657">
    <property type="entry name" value="PRK11657.1"/>
    <property type="match status" value="1"/>
</dbReference>
<dbReference type="AlphaFoldDB" id="A0A5B0V856"/>
<dbReference type="CDD" id="cd03020">
    <property type="entry name" value="DsbA_DsbC_DsbG"/>
    <property type="match status" value="1"/>
</dbReference>
<dbReference type="SUPFAM" id="SSF54423">
    <property type="entry name" value="DsbC/DsbG N-terminal domain-like"/>
    <property type="match status" value="1"/>
</dbReference>